<protein>
    <recommendedName>
        <fullName evidence="2">Twin-arginine translocation signal domain-containing protein</fullName>
    </recommendedName>
</protein>
<organism evidence="1">
    <name type="scientific">marine sediment metagenome</name>
    <dbReference type="NCBI Taxonomy" id="412755"/>
    <lineage>
        <taxon>unclassified sequences</taxon>
        <taxon>metagenomes</taxon>
        <taxon>ecological metagenomes</taxon>
    </lineage>
</organism>
<proteinExistence type="predicted"/>
<sequence length="92" mass="10267">MNRRTFLRSLATVCGAAVMCPGELLKSPIKHLWVRGKDGSYIVGVDRAMKGTSKTVIFIKARQQGCTNNILYGLPRCYLKGVPIYYREDLSA</sequence>
<dbReference type="AlphaFoldDB" id="A0A0F9QTF3"/>
<evidence type="ECO:0000313" key="1">
    <source>
        <dbReference type="EMBL" id="KKN47590.1"/>
    </source>
</evidence>
<evidence type="ECO:0008006" key="2">
    <source>
        <dbReference type="Google" id="ProtNLM"/>
    </source>
</evidence>
<accession>A0A0F9QTF3</accession>
<name>A0A0F9QTF3_9ZZZZ</name>
<reference evidence="1" key="1">
    <citation type="journal article" date="2015" name="Nature">
        <title>Complex archaea that bridge the gap between prokaryotes and eukaryotes.</title>
        <authorList>
            <person name="Spang A."/>
            <person name="Saw J.H."/>
            <person name="Jorgensen S.L."/>
            <person name="Zaremba-Niedzwiedzka K."/>
            <person name="Martijn J."/>
            <person name="Lind A.E."/>
            <person name="van Eijk R."/>
            <person name="Schleper C."/>
            <person name="Guy L."/>
            <person name="Ettema T.J."/>
        </authorList>
    </citation>
    <scope>NUCLEOTIDE SEQUENCE</scope>
</reference>
<dbReference type="EMBL" id="LAZR01001268">
    <property type="protein sequence ID" value="KKN47590.1"/>
    <property type="molecule type" value="Genomic_DNA"/>
</dbReference>
<comment type="caution">
    <text evidence="1">The sequence shown here is derived from an EMBL/GenBank/DDBJ whole genome shotgun (WGS) entry which is preliminary data.</text>
</comment>
<gene>
    <name evidence="1" type="ORF">LCGC14_0661580</name>
</gene>